<protein>
    <recommendedName>
        <fullName evidence="2">alpha-galactosidase</fullName>
        <ecNumber evidence="2">3.2.1.22</ecNumber>
    </recommendedName>
</protein>
<evidence type="ECO:0000256" key="2">
    <source>
        <dbReference type="ARBA" id="ARBA00012755"/>
    </source>
</evidence>
<dbReference type="EC" id="3.2.1.22" evidence="2"/>
<evidence type="ECO:0000256" key="1">
    <source>
        <dbReference type="ARBA" id="ARBA00001255"/>
    </source>
</evidence>
<proteinExistence type="predicted"/>
<accession>A0A2K3QE33</accession>
<gene>
    <name evidence="5" type="ORF">TCAP_04282</name>
</gene>
<dbReference type="PANTHER" id="PTHR35273:SF2">
    <property type="entry name" value="ALPHA-GALACTOSIDASE"/>
    <property type="match status" value="1"/>
</dbReference>
<dbReference type="OrthoDB" id="2108802at2759"/>
<dbReference type="InterPro" id="IPR004352">
    <property type="entry name" value="GH114_TIM-barrel"/>
</dbReference>
<dbReference type="SUPFAM" id="SSF51445">
    <property type="entry name" value="(Trans)glycosidases"/>
    <property type="match status" value="1"/>
</dbReference>
<evidence type="ECO:0000256" key="3">
    <source>
        <dbReference type="SAM" id="MobiDB-lite"/>
    </source>
</evidence>
<dbReference type="PANTHER" id="PTHR35273">
    <property type="entry name" value="ALPHA-1,4 POLYGALACTOSAMINIDASE, PUTATIVE (AFU_ORTHOLOGUE AFUA_3G07890)-RELATED"/>
    <property type="match status" value="1"/>
</dbReference>
<dbReference type="EMBL" id="NRSZ01000665">
    <property type="protein sequence ID" value="PNY25782.1"/>
    <property type="molecule type" value="Genomic_DNA"/>
</dbReference>
<dbReference type="AlphaFoldDB" id="A0A2K3QE33"/>
<dbReference type="GO" id="GO:0004557">
    <property type="term" value="F:alpha-galactosidase activity"/>
    <property type="evidence" value="ECO:0007669"/>
    <property type="project" value="UniProtKB-EC"/>
</dbReference>
<comment type="catalytic activity">
    <reaction evidence="1">
        <text>Hydrolysis of terminal, non-reducing alpha-D-galactose residues in alpha-D-galactosides, including galactose oligosaccharides, galactomannans and galactolipids.</text>
        <dbReference type="EC" id="3.2.1.22"/>
    </reaction>
</comment>
<dbReference type="InterPro" id="IPR017853">
    <property type="entry name" value="GH"/>
</dbReference>
<name>A0A2K3QE33_9HYPO</name>
<sequence>MSELEKPNGDRRRQQQRPLWKKPAAVAAALLVVVALAVGLGVGLGVSLARHNGEANNDNKSSNSNNNTRHPTSMVRSSMWLPEVNTTWQIVLNNPLDISGDISPDVDAYDLDLYENPVATFDELHNRGKHVICYFSGGTYEDWRGDKDQFHPNDLGLPLPDWPGERWLRLSSPNVRKIMKERVRHAASKGCDAIDPDNMDGYNNTNGLGLKQSDSVSFIQFLRVEADRYNMSLGLKNAGEIVQDVLNITDFCVNESCSLKPECPLFAPYIQQGKPVFRIEYPANVPNINPAEAKKMCESPGSQGFSTLLKPLQLVGWVQYCDGQIFNTTVIPLTQEERLQRNRDG</sequence>
<feature type="compositionally biased region" description="Low complexity" evidence="3">
    <location>
        <begin position="56"/>
        <end position="67"/>
    </location>
</feature>
<dbReference type="InterPro" id="IPR013785">
    <property type="entry name" value="Aldolase_TIM"/>
</dbReference>
<dbReference type="Proteomes" id="UP000236621">
    <property type="component" value="Unassembled WGS sequence"/>
</dbReference>
<keyword evidence="6" id="KW-1185">Reference proteome</keyword>
<reference evidence="5 6" key="1">
    <citation type="submission" date="2017-08" db="EMBL/GenBank/DDBJ databases">
        <title>Harnessing the power of phylogenomics to disentangle the directionality and signatures of interkingdom host jumping in the parasitic fungal genus Tolypocladium.</title>
        <authorList>
            <person name="Quandt C.A."/>
            <person name="Patterson W."/>
            <person name="Spatafora J.W."/>
        </authorList>
    </citation>
    <scope>NUCLEOTIDE SEQUENCE [LARGE SCALE GENOMIC DNA]</scope>
    <source>
        <strain evidence="5 6">CBS 113982</strain>
    </source>
</reference>
<dbReference type="Gene3D" id="3.20.20.70">
    <property type="entry name" value="Aldolase class I"/>
    <property type="match status" value="1"/>
</dbReference>
<dbReference type="STRING" id="45235.A0A2K3QE33"/>
<evidence type="ECO:0000259" key="4">
    <source>
        <dbReference type="Pfam" id="PF03537"/>
    </source>
</evidence>
<evidence type="ECO:0000313" key="5">
    <source>
        <dbReference type="EMBL" id="PNY25782.1"/>
    </source>
</evidence>
<feature type="domain" description="Glycoside-hydrolase family GH114 TIM-barrel" evidence="4">
    <location>
        <begin position="87"/>
        <end position="315"/>
    </location>
</feature>
<evidence type="ECO:0000313" key="6">
    <source>
        <dbReference type="Proteomes" id="UP000236621"/>
    </source>
</evidence>
<dbReference type="Pfam" id="PF03537">
    <property type="entry name" value="Glyco_hydro_114"/>
    <property type="match status" value="1"/>
</dbReference>
<feature type="region of interest" description="Disordered" evidence="3">
    <location>
        <begin position="53"/>
        <end position="73"/>
    </location>
</feature>
<organism evidence="5 6">
    <name type="scientific">Tolypocladium capitatum</name>
    <dbReference type="NCBI Taxonomy" id="45235"/>
    <lineage>
        <taxon>Eukaryota</taxon>
        <taxon>Fungi</taxon>
        <taxon>Dikarya</taxon>
        <taxon>Ascomycota</taxon>
        <taxon>Pezizomycotina</taxon>
        <taxon>Sordariomycetes</taxon>
        <taxon>Hypocreomycetidae</taxon>
        <taxon>Hypocreales</taxon>
        <taxon>Ophiocordycipitaceae</taxon>
        <taxon>Tolypocladium</taxon>
    </lineage>
</organism>
<comment type="caution">
    <text evidence="5">The sequence shown here is derived from an EMBL/GenBank/DDBJ whole genome shotgun (WGS) entry which is preliminary data.</text>
</comment>